<dbReference type="Pfam" id="PF00877">
    <property type="entry name" value="NLPC_P60"/>
    <property type="match status" value="1"/>
</dbReference>
<keyword evidence="7" id="KW-0732">Signal</keyword>
<dbReference type="AlphaFoldDB" id="A0A1W9ZFD5"/>
<proteinExistence type="inferred from homology"/>
<feature type="compositionally biased region" description="Low complexity" evidence="6">
    <location>
        <begin position="219"/>
        <end position="244"/>
    </location>
</feature>
<feature type="domain" description="NlpC/P60" evidence="8">
    <location>
        <begin position="268"/>
        <end position="383"/>
    </location>
</feature>
<dbReference type="SUPFAM" id="SSF54001">
    <property type="entry name" value="Cysteine proteinases"/>
    <property type="match status" value="1"/>
</dbReference>
<comment type="caution">
    <text evidence="9">The sequence shown here is derived from an EMBL/GenBank/DDBJ whole genome shotgun (WGS) entry which is preliminary data.</text>
</comment>
<dbReference type="Proteomes" id="UP000192284">
    <property type="component" value="Unassembled WGS sequence"/>
</dbReference>
<dbReference type="PANTHER" id="PTHR47359">
    <property type="entry name" value="PEPTIDOGLYCAN DL-ENDOPEPTIDASE CWLO"/>
    <property type="match status" value="1"/>
</dbReference>
<dbReference type="OrthoDB" id="5177647at2"/>
<sequence length="383" mass="39162">MRLDSRQLIARAIKRFAIGSLASFTVLSGFMAANATADPAEDALAKLNELSRQAEQTTEAMHSAQLDLNAKLAAEQAAEKKHADDQAAADAAKARLASFQTSVNKIAAAAYMGGRTDGMDAILTAESPQLLIDGLTVQRVMAHQMSTQMSSFRAAGEQAAKAEQASAKSAADAKAAAEQAAAVRASLQHKQSQLQVQIAVVKSQYQALTPGQREALADPGQVPAGLPGAPAPAPEAQAPGAPQTPGEPLPPGGMMPGFALPGGGGGGGGDRAAVVQAALTQVGMPYAWGGAAPGGFDCSGLVMWAFQQAGIALPHSSQALAHGGQPVALSDLQPGDVLTFYSDASHTGIYIGDGLMVHSSTYGVPVRVVPMDSSGPIYDARRY</sequence>
<feature type="signal peptide" evidence="7">
    <location>
        <begin position="1"/>
        <end position="37"/>
    </location>
</feature>
<keyword evidence="4" id="KW-0788">Thiol protease</keyword>
<keyword evidence="10" id="KW-1185">Reference proteome</keyword>
<keyword evidence="2" id="KW-0645">Protease</keyword>
<evidence type="ECO:0000313" key="10">
    <source>
        <dbReference type="Proteomes" id="UP000192284"/>
    </source>
</evidence>
<dbReference type="InterPro" id="IPR051794">
    <property type="entry name" value="PG_Endopeptidase_C40"/>
</dbReference>
<evidence type="ECO:0000256" key="5">
    <source>
        <dbReference type="SAM" id="Coils"/>
    </source>
</evidence>
<evidence type="ECO:0000256" key="2">
    <source>
        <dbReference type="ARBA" id="ARBA00022670"/>
    </source>
</evidence>
<dbReference type="RefSeq" id="WP_083115610.1">
    <property type="nucleotide sequence ID" value="NZ_JACKTS010000021.1"/>
</dbReference>
<dbReference type="GO" id="GO:0008234">
    <property type="term" value="F:cysteine-type peptidase activity"/>
    <property type="evidence" value="ECO:0007669"/>
    <property type="project" value="UniProtKB-KW"/>
</dbReference>
<dbReference type="InterPro" id="IPR038765">
    <property type="entry name" value="Papain-like_cys_pep_sf"/>
</dbReference>
<comment type="similarity">
    <text evidence="1">Belongs to the peptidase C40 family.</text>
</comment>
<evidence type="ECO:0000256" key="3">
    <source>
        <dbReference type="ARBA" id="ARBA00022801"/>
    </source>
</evidence>
<dbReference type="NCBIfam" id="NF038345">
    <property type="entry name" value="wall_hydro_RipC"/>
    <property type="match status" value="1"/>
</dbReference>
<dbReference type="PANTHER" id="PTHR47359:SF3">
    <property type="entry name" value="NLP_P60 DOMAIN-CONTAINING PROTEIN-RELATED"/>
    <property type="match status" value="1"/>
</dbReference>
<evidence type="ECO:0000313" key="9">
    <source>
        <dbReference type="EMBL" id="ORA13968.1"/>
    </source>
</evidence>
<dbReference type="GO" id="GO:0006508">
    <property type="term" value="P:proteolysis"/>
    <property type="evidence" value="ECO:0007669"/>
    <property type="project" value="UniProtKB-KW"/>
</dbReference>
<evidence type="ECO:0000259" key="8">
    <source>
        <dbReference type="PROSITE" id="PS51935"/>
    </source>
</evidence>
<evidence type="ECO:0000256" key="1">
    <source>
        <dbReference type="ARBA" id="ARBA00007074"/>
    </source>
</evidence>
<protein>
    <submittedName>
        <fullName evidence="9">Endopeptidase</fullName>
    </submittedName>
</protein>
<feature type="coiled-coil region" evidence="5">
    <location>
        <begin position="40"/>
        <end position="67"/>
    </location>
</feature>
<dbReference type="InterPro" id="IPR000064">
    <property type="entry name" value="NLP_P60_dom"/>
</dbReference>
<dbReference type="PROSITE" id="PS51935">
    <property type="entry name" value="NLPC_P60"/>
    <property type="match status" value="1"/>
</dbReference>
<keyword evidence="3" id="KW-0378">Hydrolase</keyword>
<feature type="region of interest" description="Disordered" evidence="6">
    <location>
        <begin position="215"/>
        <end position="266"/>
    </location>
</feature>
<reference evidence="9 10" key="1">
    <citation type="submission" date="2017-02" db="EMBL/GenBank/DDBJ databases">
        <title>The new phylogeny of genus Mycobacterium.</title>
        <authorList>
            <person name="Tortoli E."/>
            <person name="Trovato A."/>
            <person name="Cirillo D.M."/>
        </authorList>
    </citation>
    <scope>NUCLEOTIDE SEQUENCE [LARGE SCALE GENOMIC DNA]</scope>
    <source>
        <strain evidence="9 10">DSM 45057</strain>
    </source>
</reference>
<feature type="chain" id="PRO_5038522630" evidence="7">
    <location>
        <begin position="38"/>
        <end position="383"/>
    </location>
</feature>
<gene>
    <name evidence="9" type="ORF">BST12_23290</name>
</gene>
<dbReference type="Gene3D" id="3.90.1720.10">
    <property type="entry name" value="endopeptidase domain like (from Nostoc punctiforme)"/>
    <property type="match status" value="1"/>
</dbReference>
<evidence type="ECO:0000256" key="7">
    <source>
        <dbReference type="SAM" id="SignalP"/>
    </source>
</evidence>
<organism evidence="9 10">
    <name type="scientific">Mycobacterium angelicum</name>
    <dbReference type="NCBI Taxonomy" id="470074"/>
    <lineage>
        <taxon>Bacteria</taxon>
        <taxon>Bacillati</taxon>
        <taxon>Actinomycetota</taxon>
        <taxon>Actinomycetes</taxon>
        <taxon>Mycobacteriales</taxon>
        <taxon>Mycobacteriaceae</taxon>
        <taxon>Mycobacterium</taxon>
    </lineage>
</organism>
<keyword evidence="5" id="KW-0175">Coiled coil</keyword>
<accession>A0A1W9ZFD5</accession>
<name>A0A1W9ZFD5_MYCAN</name>
<evidence type="ECO:0000256" key="6">
    <source>
        <dbReference type="SAM" id="MobiDB-lite"/>
    </source>
</evidence>
<evidence type="ECO:0000256" key="4">
    <source>
        <dbReference type="ARBA" id="ARBA00022807"/>
    </source>
</evidence>
<dbReference type="EMBL" id="MVHE01000059">
    <property type="protein sequence ID" value="ORA13968.1"/>
    <property type="molecule type" value="Genomic_DNA"/>
</dbReference>